<evidence type="ECO:0000313" key="4">
    <source>
        <dbReference type="Proteomes" id="UP000217257"/>
    </source>
</evidence>
<protein>
    <recommendedName>
        <fullName evidence="5">DUF4148 domain-containing protein</fullName>
    </recommendedName>
</protein>
<dbReference type="KEGG" id="cfus:CYFUS_006134"/>
<feature type="compositionally biased region" description="Basic and acidic residues" evidence="1">
    <location>
        <begin position="103"/>
        <end position="114"/>
    </location>
</feature>
<feature type="compositionally biased region" description="Low complexity" evidence="1">
    <location>
        <begin position="163"/>
        <end position="186"/>
    </location>
</feature>
<dbReference type="RefSeq" id="WP_198316192.1">
    <property type="nucleotide sequence ID" value="NZ_CP022098.1"/>
</dbReference>
<feature type="signal peptide" evidence="2">
    <location>
        <begin position="1"/>
        <end position="20"/>
    </location>
</feature>
<evidence type="ECO:0000256" key="2">
    <source>
        <dbReference type="SAM" id="SignalP"/>
    </source>
</evidence>
<evidence type="ECO:0000313" key="3">
    <source>
        <dbReference type="EMBL" id="ATB40683.1"/>
    </source>
</evidence>
<feature type="region of interest" description="Disordered" evidence="1">
    <location>
        <begin position="41"/>
        <end position="186"/>
    </location>
</feature>
<dbReference type="Proteomes" id="UP000217257">
    <property type="component" value="Chromosome"/>
</dbReference>
<proteinExistence type="predicted"/>
<organism evidence="3 4">
    <name type="scientific">Cystobacter fuscus</name>
    <dbReference type="NCBI Taxonomy" id="43"/>
    <lineage>
        <taxon>Bacteria</taxon>
        <taxon>Pseudomonadati</taxon>
        <taxon>Myxococcota</taxon>
        <taxon>Myxococcia</taxon>
        <taxon>Myxococcales</taxon>
        <taxon>Cystobacterineae</taxon>
        <taxon>Archangiaceae</taxon>
        <taxon>Cystobacter</taxon>
    </lineage>
</organism>
<dbReference type="AlphaFoldDB" id="A0A250JAS9"/>
<keyword evidence="2" id="KW-0732">Signal</keyword>
<dbReference type="EMBL" id="CP022098">
    <property type="protein sequence ID" value="ATB40683.1"/>
    <property type="molecule type" value="Genomic_DNA"/>
</dbReference>
<name>A0A250JAS9_9BACT</name>
<feature type="chain" id="PRO_5013304285" description="DUF4148 domain-containing protein" evidence="2">
    <location>
        <begin position="21"/>
        <end position="186"/>
    </location>
</feature>
<reference evidence="3 4" key="1">
    <citation type="submission" date="2017-06" db="EMBL/GenBank/DDBJ databases">
        <title>Sequencing and comparative analysis of myxobacterial genomes.</title>
        <authorList>
            <person name="Rupp O."/>
            <person name="Goesmann A."/>
            <person name="Sogaard-Andersen L."/>
        </authorList>
    </citation>
    <scope>NUCLEOTIDE SEQUENCE [LARGE SCALE GENOMIC DNA]</scope>
    <source>
        <strain evidence="3 4">DSM 52655</strain>
    </source>
</reference>
<feature type="compositionally biased region" description="Basic and acidic residues" evidence="1">
    <location>
        <begin position="76"/>
        <end position="87"/>
    </location>
</feature>
<feature type="compositionally biased region" description="Basic and acidic residues" evidence="1">
    <location>
        <begin position="52"/>
        <end position="64"/>
    </location>
</feature>
<evidence type="ECO:0000256" key="1">
    <source>
        <dbReference type="SAM" id="MobiDB-lite"/>
    </source>
</evidence>
<accession>A0A250JAS9</accession>
<evidence type="ECO:0008006" key="5">
    <source>
        <dbReference type="Google" id="ProtNLM"/>
    </source>
</evidence>
<sequence>MSRRLSVLLLSTWLSVPALALAEELPPEKLASIRRDEKEALEKVNAAHGGKKSSEMSTAERRQMIQEQQQAMQGVLDKHGVSSKDYARQTARMGPKQNAEVDAAEKALEARKQGAEASSPGEIAIERGWGTDQQVEQEGAAGTEGTLPVVEHGLPAEEQMPVEGEGTPAPDEAGAPEGEPVPAGEP</sequence>
<gene>
    <name evidence="3" type="ORF">CYFUS_006134</name>
</gene>